<evidence type="ECO:0000256" key="4">
    <source>
        <dbReference type="ARBA" id="ARBA00022475"/>
    </source>
</evidence>
<evidence type="ECO:0000259" key="21">
    <source>
        <dbReference type="PROSITE" id="PS50110"/>
    </source>
</evidence>
<evidence type="ECO:0000256" key="16">
    <source>
        <dbReference type="ARBA" id="ARBA00058004"/>
    </source>
</evidence>
<keyword evidence="12" id="KW-1133">Transmembrane helix</keyword>
<feature type="chain" id="PRO_5044839913" description="Virulence sensor protein BvgS" evidence="19">
    <location>
        <begin position="43"/>
        <end position="1003"/>
    </location>
</feature>
<dbReference type="Proteomes" id="UP000053470">
    <property type="component" value="Unassembled WGS sequence"/>
</dbReference>
<dbReference type="GO" id="GO:0005524">
    <property type="term" value="F:ATP binding"/>
    <property type="evidence" value="ECO:0007669"/>
    <property type="project" value="UniProtKB-KW"/>
</dbReference>
<dbReference type="Pfam" id="PF08447">
    <property type="entry name" value="PAS_3"/>
    <property type="match status" value="1"/>
</dbReference>
<dbReference type="InterPro" id="IPR001789">
    <property type="entry name" value="Sig_transdc_resp-reg_receiver"/>
</dbReference>
<dbReference type="InterPro" id="IPR011006">
    <property type="entry name" value="CheY-like_superfamily"/>
</dbReference>
<keyword evidence="4" id="KW-1003">Cell membrane</keyword>
<dbReference type="CDD" id="cd00130">
    <property type="entry name" value="PAS"/>
    <property type="match status" value="1"/>
</dbReference>
<dbReference type="AlphaFoldDB" id="A0ABF7RHF2"/>
<evidence type="ECO:0000313" key="24">
    <source>
        <dbReference type="EMBL" id="CEJ20638.1"/>
    </source>
</evidence>
<dbReference type="EMBL" id="LN651282">
    <property type="protein sequence ID" value="CEJ20638.1"/>
    <property type="molecule type" value="Genomic_DNA"/>
</dbReference>
<evidence type="ECO:0000256" key="19">
    <source>
        <dbReference type="SAM" id="SignalP"/>
    </source>
</evidence>
<evidence type="ECO:0000256" key="9">
    <source>
        <dbReference type="ARBA" id="ARBA00022741"/>
    </source>
</evidence>
<evidence type="ECO:0000256" key="2">
    <source>
        <dbReference type="ARBA" id="ARBA00004651"/>
    </source>
</evidence>
<keyword evidence="6" id="KW-0808">Transferase</keyword>
<keyword evidence="9" id="KW-0547">Nucleotide-binding</keyword>
<dbReference type="InterPro" id="IPR003594">
    <property type="entry name" value="HATPase_dom"/>
</dbReference>
<dbReference type="FunFam" id="1.10.287.130:FF:000004">
    <property type="entry name" value="Ethylene receptor 1"/>
    <property type="match status" value="1"/>
</dbReference>
<keyword evidence="13" id="KW-0902">Two-component regulatory system</keyword>
<dbReference type="InterPro" id="IPR013655">
    <property type="entry name" value="PAS_fold_3"/>
</dbReference>
<dbReference type="GO" id="GO:0004673">
    <property type="term" value="F:protein histidine kinase activity"/>
    <property type="evidence" value="ECO:0007669"/>
    <property type="project" value="UniProtKB-EC"/>
</dbReference>
<comment type="function">
    <text evidence="16">Member of the two-component regulatory system BvgS/BvgA. Phosphorylates BvgA via a four-step phosphorelay in response to environmental signals.</text>
</comment>
<feature type="signal peptide" evidence="19">
    <location>
        <begin position="1"/>
        <end position="42"/>
    </location>
</feature>
<comment type="subcellular location">
    <subcellularLocation>
        <location evidence="2">Cell membrane</location>
        <topology evidence="2">Multi-pass membrane protein</topology>
    </subcellularLocation>
</comment>
<evidence type="ECO:0000256" key="18">
    <source>
        <dbReference type="PROSITE-ProRule" id="PRU00169"/>
    </source>
</evidence>
<dbReference type="Gene3D" id="3.40.50.2300">
    <property type="match status" value="1"/>
</dbReference>
<comment type="catalytic activity">
    <reaction evidence="1">
        <text>ATP + protein L-histidine = ADP + protein N-phospho-L-histidine.</text>
        <dbReference type="EC" id="2.7.13.3"/>
    </reaction>
</comment>
<keyword evidence="7" id="KW-0812">Transmembrane</keyword>
<organism evidence="24 25">
    <name type="scientific">Ralstonia solanacearum IPO1609</name>
    <dbReference type="NCBI Taxonomy" id="564066"/>
    <lineage>
        <taxon>Bacteria</taxon>
        <taxon>Pseudomonadati</taxon>
        <taxon>Pseudomonadota</taxon>
        <taxon>Betaproteobacteria</taxon>
        <taxon>Burkholderiales</taxon>
        <taxon>Burkholderiaceae</taxon>
        <taxon>Ralstonia</taxon>
        <taxon>Ralstonia solanacearum species complex</taxon>
    </lineage>
</organism>
<evidence type="ECO:0000259" key="23">
    <source>
        <dbReference type="PROSITE" id="PS50113"/>
    </source>
</evidence>
<dbReference type="Pfam" id="PF02518">
    <property type="entry name" value="HATPase_c"/>
    <property type="match status" value="1"/>
</dbReference>
<evidence type="ECO:0000256" key="17">
    <source>
        <dbReference type="ARBA" id="ARBA00070152"/>
    </source>
</evidence>
<dbReference type="InterPro" id="IPR000014">
    <property type="entry name" value="PAS"/>
</dbReference>
<evidence type="ECO:0000256" key="3">
    <source>
        <dbReference type="ARBA" id="ARBA00012438"/>
    </source>
</evidence>
<dbReference type="PRINTS" id="PR00344">
    <property type="entry name" value="BCTRLSENSOR"/>
</dbReference>
<dbReference type="SUPFAM" id="SSF55874">
    <property type="entry name" value="ATPase domain of HSP90 chaperone/DNA topoisomerase II/histidine kinase"/>
    <property type="match status" value="1"/>
</dbReference>
<dbReference type="SMART" id="SM00387">
    <property type="entry name" value="HATPase_c"/>
    <property type="match status" value="1"/>
</dbReference>
<dbReference type="SMART" id="SM00091">
    <property type="entry name" value="PAS"/>
    <property type="match status" value="2"/>
</dbReference>
<dbReference type="PROSITE" id="PS50113">
    <property type="entry name" value="PAC"/>
    <property type="match status" value="1"/>
</dbReference>
<dbReference type="CDD" id="cd16922">
    <property type="entry name" value="HATPase_EvgS-ArcB-TorS-like"/>
    <property type="match status" value="1"/>
</dbReference>
<dbReference type="InterPro" id="IPR003661">
    <property type="entry name" value="HisK_dim/P_dom"/>
</dbReference>
<evidence type="ECO:0000256" key="7">
    <source>
        <dbReference type="ARBA" id="ARBA00022692"/>
    </source>
</evidence>
<keyword evidence="25" id="KW-1185">Reference proteome</keyword>
<name>A0ABF7RHF2_RALSL</name>
<feature type="domain" description="Response regulatory" evidence="21">
    <location>
        <begin position="742"/>
        <end position="862"/>
    </location>
</feature>
<dbReference type="Gene3D" id="1.10.287.130">
    <property type="match status" value="1"/>
</dbReference>
<dbReference type="PROSITE" id="PS50112">
    <property type="entry name" value="PAS"/>
    <property type="match status" value="1"/>
</dbReference>
<dbReference type="SMART" id="SM00388">
    <property type="entry name" value="HisKA"/>
    <property type="match status" value="1"/>
</dbReference>
<dbReference type="InterPro" id="IPR005467">
    <property type="entry name" value="His_kinase_dom"/>
</dbReference>
<dbReference type="InterPro" id="IPR036641">
    <property type="entry name" value="HPT_dom_sf"/>
</dbReference>
<dbReference type="Pfam" id="PF00512">
    <property type="entry name" value="HisKA"/>
    <property type="match status" value="1"/>
</dbReference>
<dbReference type="InterPro" id="IPR004358">
    <property type="entry name" value="Sig_transdc_His_kin-like_C"/>
</dbReference>
<evidence type="ECO:0000259" key="22">
    <source>
        <dbReference type="PROSITE" id="PS50112"/>
    </source>
</evidence>
<dbReference type="PROSITE" id="PS50109">
    <property type="entry name" value="HIS_KIN"/>
    <property type="match status" value="1"/>
</dbReference>
<keyword evidence="5 18" id="KW-0597">Phosphoprotein</keyword>
<evidence type="ECO:0000256" key="12">
    <source>
        <dbReference type="ARBA" id="ARBA00022989"/>
    </source>
</evidence>
<dbReference type="SUPFAM" id="SSF52172">
    <property type="entry name" value="CheY-like"/>
    <property type="match status" value="1"/>
</dbReference>
<dbReference type="PANTHER" id="PTHR45339">
    <property type="entry name" value="HYBRID SIGNAL TRANSDUCTION HISTIDINE KINASE J"/>
    <property type="match status" value="1"/>
</dbReference>
<dbReference type="Gene3D" id="3.30.565.10">
    <property type="entry name" value="Histidine kinase-like ATPase, C-terminal domain"/>
    <property type="match status" value="1"/>
</dbReference>
<evidence type="ECO:0000256" key="5">
    <source>
        <dbReference type="ARBA" id="ARBA00022553"/>
    </source>
</evidence>
<dbReference type="InterPro" id="IPR000700">
    <property type="entry name" value="PAS-assoc_C"/>
</dbReference>
<evidence type="ECO:0000256" key="1">
    <source>
        <dbReference type="ARBA" id="ARBA00000085"/>
    </source>
</evidence>
<evidence type="ECO:0000256" key="8">
    <source>
        <dbReference type="ARBA" id="ARBA00022729"/>
    </source>
</evidence>
<dbReference type="SUPFAM" id="SSF55785">
    <property type="entry name" value="PYP-like sensor domain (PAS domain)"/>
    <property type="match status" value="2"/>
</dbReference>
<evidence type="ECO:0000313" key="25">
    <source>
        <dbReference type="Proteomes" id="UP000053470"/>
    </source>
</evidence>
<accession>A0ABF7RHF2</accession>
<dbReference type="SMART" id="SM00448">
    <property type="entry name" value="REC"/>
    <property type="match status" value="1"/>
</dbReference>
<keyword evidence="10" id="KW-0418">Kinase</keyword>
<proteinExistence type="predicted"/>
<protein>
    <recommendedName>
        <fullName evidence="17">Virulence sensor protein BvgS</fullName>
        <ecNumber evidence="3">2.7.13.3</ecNumber>
    </recommendedName>
</protein>
<evidence type="ECO:0000256" key="10">
    <source>
        <dbReference type="ARBA" id="ARBA00022777"/>
    </source>
</evidence>
<dbReference type="Pfam" id="PF08448">
    <property type="entry name" value="PAS_4"/>
    <property type="match status" value="1"/>
</dbReference>
<feature type="modified residue" description="4-aspartylphosphate" evidence="18">
    <location>
        <position position="791"/>
    </location>
</feature>
<feature type="domain" description="PAC" evidence="23">
    <location>
        <begin position="319"/>
        <end position="370"/>
    </location>
</feature>
<evidence type="ECO:0000256" key="15">
    <source>
        <dbReference type="ARBA" id="ARBA00023136"/>
    </source>
</evidence>
<keyword evidence="11" id="KW-0067">ATP-binding</keyword>
<evidence type="ECO:0000256" key="13">
    <source>
        <dbReference type="ARBA" id="ARBA00023012"/>
    </source>
</evidence>
<reference evidence="24" key="2">
    <citation type="submission" date="2022-04" db="EMBL/GenBank/DDBJ databases">
        <title>Genomic draft of R. solanacearum strain IPO1609, a phylotype IIB1/biovar 2/race 3 strain isolated from potato in Europe.</title>
        <authorList>
            <person name="Boucher C."/>
            <person name="Carrere S."/>
            <person name="Dossat C."/>
            <person name="Elbaz M."/>
            <person name="Genin S."/>
            <person name="Gouzy J."/>
            <person name="Prior P."/>
            <person name="Segurens B."/>
            <person name="Wincker P."/>
        </authorList>
    </citation>
    <scope>NUCLEOTIDE SEQUENCE</scope>
    <source>
        <strain evidence="24">IPO1609</strain>
    </source>
</reference>
<dbReference type="CDD" id="cd00082">
    <property type="entry name" value="HisKA"/>
    <property type="match status" value="1"/>
</dbReference>
<dbReference type="InterPro" id="IPR036097">
    <property type="entry name" value="HisK_dim/P_sf"/>
</dbReference>
<dbReference type="SUPFAM" id="SSF47226">
    <property type="entry name" value="Histidine-containing phosphotransfer domain, HPT domain"/>
    <property type="match status" value="1"/>
</dbReference>
<keyword evidence="14" id="KW-0843">Virulence</keyword>
<feature type="domain" description="Histidine kinase" evidence="20">
    <location>
        <begin position="388"/>
        <end position="609"/>
    </location>
</feature>
<dbReference type="Gene3D" id="3.30.450.20">
    <property type="entry name" value="PAS domain"/>
    <property type="match status" value="2"/>
</dbReference>
<dbReference type="FunFam" id="3.30.565.10:FF:000010">
    <property type="entry name" value="Sensor histidine kinase RcsC"/>
    <property type="match status" value="1"/>
</dbReference>
<feature type="domain" description="PAS" evidence="22">
    <location>
        <begin position="112"/>
        <end position="151"/>
    </location>
</feature>
<dbReference type="EC" id="2.7.13.3" evidence="3"/>
<dbReference type="CDD" id="cd17546">
    <property type="entry name" value="REC_hyHK_CKI1_RcsC-like"/>
    <property type="match status" value="1"/>
</dbReference>
<dbReference type="PROSITE" id="PS50110">
    <property type="entry name" value="RESPONSE_REGULATORY"/>
    <property type="match status" value="1"/>
</dbReference>
<evidence type="ECO:0000256" key="14">
    <source>
        <dbReference type="ARBA" id="ARBA00023026"/>
    </source>
</evidence>
<evidence type="ECO:0000256" key="6">
    <source>
        <dbReference type="ARBA" id="ARBA00022679"/>
    </source>
</evidence>
<dbReference type="InterPro" id="IPR036890">
    <property type="entry name" value="HATPase_C_sf"/>
</dbReference>
<evidence type="ECO:0000259" key="20">
    <source>
        <dbReference type="PROSITE" id="PS50109"/>
    </source>
</evidence>
<dbReference type="SUPFAM" id="SSF47384">
    <property type="entry name" value="Homodimeric domain of signal transducing histidine kinase"/>
    <property type="match status" value="1"/>
</dbReference>
<dbReference type="PANTHER" id="PTHR45339:SF1">
    <property type="entry name" value="HYBRID SIGNAL TRANSDUCTION HISTIDINE KINASE J"/>
    <property type="match status" value="1"/>
</dbReference>
<keyword evidence="8 19" id="KW-0732">Signal</keyword>
<dbReference type="Pfam" id="PF00072">
    <property type="entry name" value="Response_reg"/>
    <property type="match status" value="1"/>
</dbReference>
<dbReference type="NCBIfam" id="TIGR00229">
    <property type="entry name" value="sensory_box"/>
    <property type="match status" value="1"/>
</dbReference>
<dbReference type="GO" id="GO:0005886">
    <property type="term" value="C:plasma membrane"/>
    <property type="evidence" value="ECO:0007669"/>
    <property type="project" value="UniProtKB-SubCell"/>
</dbReference>
<evidence type="ECO:0000256" key="11">
    <source>
        <dbReference type="ARBA" id="ARBA00022840"/>
    </source>
</evidence>
<sequence length="1003" mass="108552">MTAMMLRRALAAPVHLWRRAGTALLLCATAIALLTASDYTQADDATRALRQMGPPPAPSAAAPMARCAPAAAIVLWTLTVLSIRHMQLRRETRQRRHTEATLARQLDFQHMLMESLPFPLAAQDTQHRYVAVNAAFCHLFGRSREAVLGRTPAHLGLGCARTTARVQDIDRRAVATGQDAREALTITAADGRERRVLYWVAPLRLPDGQPGGTVASLIDLSNLSNLSEIREAQARAKRQAQRLHDSIESLPALVCQVEMRPGTTRGRIRYMAGSARETLGAQTDAAPFLLPSPARLVHQDDRRRMHDAALQSATQLTPLDQPFRHVGGDGSVRWLHAHALPRREPDGRTVWTGYLRDVTQERARADALEAARQAAESALHAKDRFLATMSHEIRTPMNGVLGLVELLLQTPLEREQQRMVTLAQESSRALLHILDDILDYAKIEAGHLAVTPAPTDLRELFDSTVGLLAGRAHERSLSVRVEVDAAVPATVSVDGMRLRQVLSNLLSNAIKFTERGSVHLSAACVGAATDTAHLIIRIADTGIGIAPEAQATLFTPFVQADSPAARRHGGTGLGLAISRQLARLMGGSLDMDSTPGVGTTLTLRLETPVINARYRRPHLTGATVRVDVDDAACRRALEQFAAAAGLRVVRGGTAALTLMDSARAPADVPRVVPVTGEAPYAGTGRNPQGPDTLSTNPLSWQAFMQACDAVFAQLPGDSATTRMPVSNSAPPPTSATETLGAHILVAEDHPINRELLAKQLRLLGYRVTLAEDGAAALQRLSETRFDALLTDCCMPRLNGFELARRIRQRERQTPGGPRLAILAITATTLAEEHARCRAVGMDDCVLKPTTLAALQEALSRLWHIEVRPDPPEAPAVAPRNALAFRLDDLRRTLGDGPDTINLIHVFAATLEDDARQLSALLSAADRPALRKWTHRTGGALALLQHAAIDAEMSAFRHAVQGADNGDNADLQDAGSRMTQLLTHLQDVMRLAETTPLGTAPTRQ</sequence>
<reference evidence="24" key="1">
    <citation type="submission" date="2014-11" db="EMBL/GenBank/DDBJ databases">
        <authorList>
            <person name="Genoscope - CEA"/>
        </authorList>
    </citation>
    <scope>NUCLEOTIDE SEQUENCE</scope>
    <source>
        <strain evidence="24">IPO1609</strain>
    </source>
</reference>
<keyword evidence="15" id="KW-0472">Membrane</keyword>
<dbReference type="InterPro" id="IPR035965">
    <property type="entry name" value="PAS-like_dom_sf"/>
</dbReference>
<gene>
    <name evidence="24" type="ORF">RSIPO_02831</name>
</gene>
<dbReference type="GO" id="GO:0000160">
    <property type="term" value="P:phosphorelay signal transduction system"/>
    <property type="evidence" value="ECO:0007669"/>
    <property type="project" value="UniProtKB-KW"/>
</dbReference>
<dbReference type="InterPro" id="IPR013656">
    <property type="entry name" value="PAS_4"/>
</dbReference>